<protein>
    <submittedName>
        <fullName evidence="1">Uncharacterized protein</fullName>
    </submittedName>
</protein>
<dbReference type="AlphaFoldDB" id="A0A0A9FK31"/>
<name>A0A0A9FK31_ARUDO</name>
<accession>A0A0A9FK31</accession>
<reference evidence="1" key="1">
    <citation type="submission" date="2014-09" db="EMBL/GenBank/DDBJ databases">
        <authorList>
            <person name="Magalhaes I.L.F."/>
            <person name="Oliveira U."/>
            <person name="Santos F.R."/>
            <person name="Vidigal T.H.D.A."/>
            <person name="Brescovit A.D."/>
            <person name="Santos A.J."/>
        </authorList>
    </citation>
    <scope>NUCLEOTIDE SEQUENCE</scope>
    <source>
        <tissue evidence="1">Shoot tissue taken approximately 20 cm above the soil surface</tissue>
    </source>
</reference>
<evidence type="ECO:0000313" key="1">
    <source>
        <dbReference type="EMBL" id="JAE13405.1"/>
    </source>
</evidence>
<sequence>MPCTVSIKNSRYYMAQLTSVTSKKILAWHLVHLHKSNRHGSKTNLLFGKVNNYL</sequence>
<reference evidence="1" key="2">
    <citation type="journal article" date="2015" name="Data Brief">
        <title>Shoot transcriptome of the giant reed, Arundo donax.</title>
        <authorList>
            <person name="Barrero R.A."/>
            <person name="Guerrero F.D."/>
            <person name="Moolhuijzen P."/>
            <person name="Goolsby J.A."/>
            <person name="Tidwell J."/>
            <person name="Bellgard S.E."/>
            <person name="Bellgard M.I."/>
        </authorList>
    </citation>
    <scope>NUCLEOTIDE SEQUENCE</scope>
    <source>
        <tissue evidence="1">Shoot tissue taken approximately 20 cm above the soil surface</tissue>
    </source>
</reference>
<dbReference type="EMBL" id="GBRH01184491">
    <property type="protein sequence ID" value="JAE13405.1"/>
    <property type="molecule type" value="Transcribed_RNA"/>
</dbReference>
<organism evidence="1">
    <name type="scientific">Arundo donax</name>
    <name type="common">Giant reed</name>
    <name type="synonym">Donax arundinaceus</name>
    <dbReference type="NCBI Taxonomy" id="35708"/>
    <lineage>
        <taxon>Eukaryota</taxon>
        <taxon>Viridiplantae</taxon>
        <taxon>Streptophyta</taxon>
        <taxon>Embryophyta</taxon>
        <taxon>Tracheophyta</taxon>
        <taxon>Spermatophyta</taxon>
        <taxon>Magnoliopsida</taxon>
        <taxon>Liliopsida</taxon>
        <taxon>Poales</taxon>
        <taxon>Poaceae</taxon>
        <taxon>PACMAD clade</taxon>
        <taxon>Arundinoideae</taxon>
        <taxon>Arundineae</taxon>
        <taxon>Arundo</taxon>
    </lineage>
</organism>
<proteinExistence type="predicted"/>